<comment type="caution">
    <text evidence="1">The sequence shown here is derived from an EMBL/GenBank/DDBJ whole genome shotgun (WGS) entry which is preliminary data.</text>
</comment>
<proteinExistence type="predicted"/>
<accession>X1B3J6</accession>
<name>X1B3J6_9ZZZZ</name>
<dbReference type="AlphaFoldDB" id="X1B3J6"/>
<organism evidence="1">
    <name type="scientific">marine sediment metagenome</name>
    <dbReference type="NCBI Taxonomy" id="412755"/>
    <lineage>
        <taxon>unclassified sequences</taxon>
        <taxon>metagenomes</taxon>
        <taxon>ecological metagenomes</taxon>
    </lineage>
</organism>
<dbReference type="EMBL" id="BART01001313">
    <property type="protein sequence ID" value="GAG66561.1"/>
    <property type="molecule type" value="Genomic_DNA"/>
</dbReference>
<gene>
    <name evidence="1" type="ORF">S01H4_04774</name>
</gene>
<sequence length="68" mass="7931">MDKILIQKGTKEVLEKFGLKNSKICLDFVYYVLDDLDNWSVCDNLAMFGVEPKVYSNPELFYLFQEDG</sequence>
<reference evidence="1" key="1">
    <citation type="journal article" date="2014" name="Front. Microbiol.">
        <title>High frequency of phylogenetically diverse reductive dehalogenase-homologous genes in deep subseafloor sedimentary metagenomes.</title>
        <authorList>
            <person name="Kawai M."/>
            <person name="Futagami T."/>
            <person name="Toyoda A."/>
            <person name="Takaki Y."/>
            <person name="Nishi S."/>
            <person name="Hori S."/>
            <person name="Arai W."/>
            <person name="Tsubouchi T."/>
            <person name="Morono Y."/>
            <person name="Uchiyama I."/>
            <person name="Ito T."/>
            <person name="Fujiyama A."/>
            <person name="Inagaki F."/>
            <person name="Takami H."/>
        </authorList>
    </citation>
    <scope>NUCLEOTIDE SEQUENCE</scope>
    <source>
        <strain evidence="1">Expedition CK06-06</strain>
    </source>
</reference>
<protein>
    <submittedName>
        <fullName evidence="1">Uncharacterized protein</fullName>
    </submittedName>
</protein>
<evidence type="ECO:0000313" key="1">
    <source>
        <dbReference type="EMBL" id="GAG66561.1"/>
    </source>
</evidence>